<comment type="caution">
    <text evidence="2">The sequence shown here is derived from an EMBL/GenBank/DDBJ whole genome shotgun (WGS) entry which is preliminary data.</text>
</comment>
<dbReference type="AlphaFoldDB" id="A0A835YK47"/>
<dbReference type="Proteomes" id="UP000612055">
    <property type="component" value="Unassembled WGS sequence"/>
</dbReference>
<feature type="compositionally biased region" description="Low complexity" evidence="1">
    <location>
        <begin position="46"/>
        <end position="75"/>
    </location>
</feature>
<evidence type="ECO:0000313" key="2">
    <source>
        <dbReference type="EMBL" id="KAG2500045.1"/>
    </source>
</evidence>
<protein>
    <submittedName>
        <fullName evidence="2">Uncharacterized protein</fullName>
    </submittedName>
</protein>
<dbReference type="EMBL" id="JAEHOE010000005">
    <property type="protein sequence ID" value="KAG2500045.1"/>
    <property type="molecule type" value="Genomic_DNA"/>
</dbReference>
<sequence>MESRVAQMVLSRKDSLGRAASLFAMSLANPARRMTMGGAPPALEVPTSSASSMTAAAPTTPTATTPTPIPSAASVSAEPHPAFMDAFCAVQITPRGSVSGLCPAKADSSAAALLSPKPSLPRDMPLLTPASSIKALRDSMLLSPAASLGAAGSLLQPASSLTAAASAAMGKACAEALLSPASSKICAEALLSPAASINRGSSEVLPSAFKSLAVSGMVAAALS</sequence>
<keyword evidence="3" id="KW-1185">Reference proteome</keyword>
<name>A0A835YK47_9CHLO</name>
<proteinExistence type="predicted"/>
<accession>A0A835YK47</accession>
<feature type="region of interest" description="Disordered" evidence="1">
    <location>
        <begin position="35"/>
        <end position="75"/>
    </location>
</feature>
<evidence type="ECO:0000313" key="3">
    <source>
        <dbReference type="Proteomes" id="UP000612055"/>
    </source>
</evidence>
<evidence type="ECO:0000256" key="1">
    <source>
        <dbReference type="SAM" id="MobiDB-lite"/>
    </source>
</evidence>
<organism evidence="2 3">
    <name type="scientific">Edaphochlamys debaryana</name>
    <dbReference type="NCBI Taxonomy" id="47281"/>
    <lineage>
        <taxon>Eukaryota</taxon>
        <taxon>Viridiplantae</taxon>
        <taxon>Chlorophyta</taxon>
        <taxon>core chlorophytes</taxon>
        <taxon>Chlorophyceae</taxon>
        <taxon>CS clade</taxon>
        <taxon>Chlamydomonadales</taxon>
        <taxon>Chlamydomonadales incertae sedis</taxon>
        <taxon>Edaphochlamys</taxon>
    </lineage>
</organism>
<reference evidence="2" key="1">
    <citation type="journal article" date="2020" name="bioRxiv">
        <title>Comparative genomics of Chlamydomonas.</title>
        <authorList>
            <person name="Craig R.J."/>
            <person name="Hasan A.R."/>
            <person name="Ness R.W."/>
            <person name="Keightley P.D."/>
        </authorList>
    </citation>
    <scope>NUCLEOTIDE SEQUENCE</scope>
    <source>
        <strain evidence="2">CCAP 11/70</strain>
    </source>
</reference>
<gene>
    <name evidence="2" type="ORF">HYH03_002325</name>
</gene>